<name>A0A1I4N818_9BACI</name>
<dbReference type="Pfam" id="PF15979">
    <property type="entry name" value="Glyco_hydro_115"/>
    <property type="match status" value="1"/>
</dbReference>
<accession>A0A1I4N818</accession>
<dbReference type="RefSeq" id="WP_091484360.1">
    <property type="nucleotide sequence ID" value="NZ_FOTR01000008.1"/>
</dbReference>
<dbReference type="PANTHER" id="PTHR37842">
    <property type="match status" value="1"/>
</dbReference>
<dbReference type="Proteomes" id="UP000198565">
    <property type="component" value="Unassembled WGS sequence"/>
</dbReference>
<sequence>MDSFFDLNGGTTIKFELASKPIWNGIKILNRDFEKVFDQIDTNDNQIRLIEDNLLGEEEYRIDVLSKDMMEVRASDDLGFIYALLFISSDFLNIKPFWFWMDQKIKQTDKIEVPIQSYQSGEKIVKYRGWFINDEVLIDYVSQQNDSDQFWDMAFEALLRCGGNMIIPGTDNNSRKYRSKAVDAGLWITHHHAEPLGAEMFTREYPHLDASYTKHAEKFQELWKKGILEQKENKTIYNLGFRGQGDYPFWQENPEYDTPQKQGALISELINMQYEMVKKYVDNPICCTNLYGEMMELYQEGYIELNPEIIKIWADNGYGKMVSRRQGNSNPRVPALPREDGRHGMYYHVSFYDLQAASHMTMLPNSVDMVNNELHHAFTKGANDFLIVNASNIRPHVFYLDVIKKIWEGENINSAAHAQAFVAEYFDGADGVAECFSEYPKATIKYGEHEDDQAGEQFYNYGVRILASQWMENDQETASHYVWATGNVGFNKQIDYFRQACSRGLESFTHLYDTCNRVSNTLTGEQKTLFDATIYLQTKIHLYCIQGSLDFCEAYAYFVEKKYMSAFLKVGLASEKFADANKEMRNHEYGIWKGFYANDCLSNFKFTAHVLKNLMGYIRVIGEGPRFFYWQRELLYSEEDRKILLLTNIQNHLTDEELLTLMKEDSGDDKWRDSSIPNMLS</sequence>
<evidence type="ECO:0000313" key="2">
    <source>
        <dbReference type="EMBL" id="SFM11628.1"/>
    </source>
</evidence>
<keyword evidence="1 2" id="KW-0378">Hydrolase</keyword>
<dbReference type="Gene3D" id="3.20.20.520">
    <property type="entry name" value="Glycosyl hydrolase family 115"/>
    <property type="match status" value="1"/>
</dbReference>
<dbReference type="EMBL" id="FOTR01000008">
    <property type="protein sequence ID" value="SFM11628.1"/>
    <property type="molecule type" value="Genomic_DNA"/>
</dbReference>
<dbReference type="Gene3D" id="3.30.379.10">
    <property type="entry name" value="Chitobiase/beta-hexosaminidase domain 2-like"/>
    <property type="match status" value="1"/>
</dbReference>
<dbReference type="AlphaFoldDB" id="A0A1I4N818"/>
<dbReference type="STRING" id="334253.SAMN04487943_10813"/>
<dbReference type="OrthoDB" id="8727830at2"/>
<dbReference type="PANTHER" id="PTHR37842:SF2">
    <property type="entry name" value="GYLCOSYL HYDROLASE 115 C-TERMINAL DOMAIN-CONTAINING PROTEIN"/>
    <property type="match status" value="1"/>
</dbReference>
<dbReference type="GO" id="GO:0016787">
    <property type="term" value="F:hydrolase activity"/>
    <property type="evidence" value="ECO:0007669"/>
    <property type="project" value="UniProtKB-KW"/>
</dbReference>
<organism evidence="2 3">
    <name type="scientific">Gracilibacillus orientalis</name>
    <dbReference type="NCBI Taxonomy" id="334253"/>
    <lineage>
        <taxon>Bacteria</taxon>
        <taxon>Bacillati</taxon>
        <taxon>Bacillota</taxon>
        <taxon>Bacilli</taxon>
        <taxon>Bacillales</taxon>
        <taxon>Bacillaceae</taxon>
        <taxon>Gracilibacillus</taxon>
    </lineage>
</organism>
<proteinExistence type="predicted"/>
<dbReference type="InterPro" id="IPR042301">
    <property type="entry name" value="GH115_sf"/>
</dbReference>
<keyword evidence="3" id="KW-1185">Reference proteome</keyword>
<dbReference type="InterPro" id="IPR031924">
    <property type="entry name" value="GH115"/>
</dbReference>
<evidence type="ECO:0000256" key="1">
    <source>
        <dbReference type="ARBA" id="ARBA00022801"/>
    </source>
</evidence>
<dbReference type="GO" id="GO:0005975">
    <property type="term" value="P:carbohydrate metabolic process"/>
    <property type="evidence" value="ECO:0007669"/>
    <property type="project" value="UniProtKB-ARBA"/>
</dbReference>
<gene>
    <name evidence="2" type="ORF">SAMN04487943_10813</name>
</gene>
<protein>
    <submittedName>
        <fullName evidence="2">Glycosyl hydrolase family 115</fullName>
    </submittedName>
</protein>
<reference evidence="3" key="1">
    <citation type="submission" date="2016-10" db="EMBL/GenBank/DDBJ databases">
        <authorList>
            <person name="Varghese N."/>
            <person name="Submissions S."/>
        </authorList>
    </citation>
    <scope>NUCLEOTIDE SEQUENCE [LARGE SCALE GENOMIC DNA]</scope>
    <source>
        <strain evidence="3">CGMCC 1.4250</strain>
    </source>
</reference>
<evidence type="ECO:0000313" key="3">
    <source>
        <dbReference type="Proteomes" id="UP000198565"/>
    </source>
</evidence>
<dbReference type="InterPro" id="IPR029018">
    <property type="entry name" value="Hex-like_dom2"/>
</dbReference>